<comment type="caution">
    <text evidence="2">The sequence shown here is derived from an EMBL/GenBank/DDBJ whole genome shotgun (WGS) entry which is preliminary data.</text>
</comment>
<feature type="signal peptide" evidence="1">
    <location>
        <begin position="1"/>
        <end position="19"/>
    </location>
</feature>
<accession>A0A8S1SW87</accession>
<name>A0A8S1SW87_PAROT</name>
<evidence type="ECO:0000256" key="1">
    <source>
        <dbReference type="SAM" id="SignalP"/>
    </source>
</evidence>
<dbReference type="Proteomes" id="UP000683925">
    <property type="component" value="Unassembled WGS sequence"/>
</dbReference>
<dbReference type="OMA" id="CEDSKAC"/>
<sequence length="274" mass="29152">MQKLFFITILAVGTYGALTADFWCDCTEFTSQTECNNVVDCVWGTACAKKACKDVSTDVCDTLDSCTINNSGVCEDSKACSTYEAAKPILCMIQKGNCAAASLTPNANGKYTCSTYTAVSDCSTLPATVAGCSNNFISDSYFCWLNTTTNKCEKFSTDTCTGAPMDVCADLGCDASGTACKAFTCSSFTSEALCTVANDGIFGAQTLCKWDKTTSKCGDRSDVTDFTQDTCSKNTDGGYYWDNDTCVACQEDESEDSSSPYLLASLAVFLAIIQ</sequence>
<gene>
    <name evidence="2" type="ORF">POCTA_138.1.T0140252</name>
</gene>
<protein>
    <submittedName>
        <fullName evidence="2">Uncharacterized protein</fullName>
    </submittedName>
</protein>
<dbReference type="AlphaFoldDB" id="A0A8S1SW87"/>
<dbReference type="EMBL" id="CAJJDP010000014">
    <property type="protein sequence ID" value="CAD8142984.1"/>
    <property type="molecule type" value="Genomic_DNA"/>
</dbReference>
<feature type="chain" id="PRO_5035716044" evidence="1">
    <location>
        <begin position="20"/>
        <end position="274"/>
    </location>
</feature>
<evidence type="ECO:0000313" key="3">
    <source>
        <dbReference type="Proteomes" id="UP000683925"/>
    </source>
</evidence>
<organism evidence="2 3">
    <name type="scientific">Paramecium octaurelia</name>
    <dbReference type="NCBI Taxonomy" id="43137"/>
    <lineage>
        <taxon>Eukaryota</taxon>
        <taxon>Sar</taxon>
        <taxon>Alveolata</taxon>
        <taxon>Ciliophora</taxon>
        <taxon>Intramacronucleata</taxon>
        <taxon>Oligohymenophorea</taxon>
        <taxon>Peniculida</taxon>
        <taxon>Parameciidae</taxon>
        <taxon>Paramecium</taxon>
    </lineage>
</organism>
<proteinExistence type="predicted"/>
<keyword evidence="3" id="KW-1185">Reference proteome</keyword>
<evidence type="ECO:0000313" key="2">
    <source>
        <dbReference type="EMBL" id="CAD8142984.1"/>
    </source>
</evidence>
<reference evidence="2" key="1">
    <citation type="submission" date="2021-01" db="EMBL/GenBank/DDBJ databases">
        <authorList>
            <consortium name="Genoscope - CEA"/>
            <person name="William W."/>
        </authorList>
    </citation>
    <scope>NUCLEOTIDE SEQUENCE</scope>
</reference>
<dbReference type="OrthoDB" id="289937at2759"/>
<keyword evidence="1" id="KW-0732">Signal</keyword>